<evidence type="ECO:0000313" key="1">
    <source>
        <dbReference type="EMBL" id="MBT0606961.1"/>
    </source>
</evidence>
<sequence>MKKILLLFLISMAIFSCKNSEEKNADAEIVENSDNLKTYQGEFIYSDDASVLMGKNFIYGVSRNSKAEELAKRVDAVKNDPYDMVGVSVKGVVSKNNSNESQWEEVITISEIVSVSNTPSQPDVKIEEKKN</sequence>
<dbReference type="Proteomes" id="UP001297092">
    <property type="component" value="Unassembled WGS sequence"/>
</dbReference>
<dbReference type="RefSeq" id="WP_214111828.1">
    <property type="nucleotide sequence ID" value="NZ_JAHCTB010000001.1"/>
</dbReference>
<accession>A0ABS5S177</accession>
<protein>
    <recommendedName>
        <fullName evidence="3">NlpE N-terminal domain-containing protein</fullName>
    </recommendedName>
</protein>
<reference evidence="1 2" key="1">
    <citation type="submission" date="2021-05" db="EMBL/GenBank/DDBJ databases">
        <title>Aequorivita echinoideorum JCM 30378 genome.</title>
        <authorList>
            <person name="Zhang H."/>
            <person name="Li C."/>
        </authorList>
    </citation>
    <scope>NUCLEOTIDE SEQUENCE [LARGE SCALE GENOMIC DNA]</scope>
    <source>
        <strain evidence="1 2">JCM30378</strain>
    </source>
</reference>
<evidence type="ECO:0008006" key="3">
    <source>
        <dbReference type="Google" id="ProtNLM"/>
    </source>
</evidence>
<name>A0ABS5S177_9FLAO</name>
<evidence type="ECO:0000313" key="2">
    <source>
        <dbReference type="Proteomes" id="UP001297092"/>
    </source>
</evidence>
<organism evidence="1 2">
    <name type="scientific">Aequorivita echinoideorum</name>
    <dbReference type="NCBI Taxonomy" id="1549647"/>
    <lineage>
        <taxon>Bacteria</taxon>
        <taxon>Pseudomonadati</taxon>
        <taxon>Bacteroidota</taxon>
        <taxon>Flavobacteriia</taxon>
        <taxon>Flavobacteriales</taxon>
        <taxon>Flavobacteriaceae</taxon>
        <taxon>Aequorivita</taxon>
    </lineage>
</organism>
<dbReference type="PROSITE" id="PS51257">
    <property type="entry name" value="PROKAR_LIPOPROTEIN"/>
    <property type="match status" value="1"/>
</dbReference>
<gene>
    <name evidence="1" type="ORF">KIV10_02085</name>
</gene>
<dbReference type="EMBL" id="JAHCTB010000001">
    <property type="protein sequence ID" value="MBT0606961.1"/>
    <property type="molecule type" value="Genomic_DNA"/>
</dbReference>
<proteinExistence type="predicted"/>
<comment type="caution">
    <text evidence="1">The sequence shown here is derived from an EMBL/GenBank/DDBJ whole genome shotgun (WGS) entry which is preliminary data.</text>
</comment>
<keyword evidence="2" id="KW-1185">Reference proteome</keyword>